<accession>A0ABU6JHU2</accession>
<dbReference type="InterPro" id="IPR013087">
    <property type="entry name" value="Znf_C2H2_type"/>
</dbReference>
<dbReference type="RefSeq" id="WP_326509463.1">
    <property type="nucleotide sequence ID" value="NZ_JAWIIV010000036.1"/>
</dbReference>
<keyword evidence="3" id="KW-0540">Nuclease</keyword>
<protein>
    <submittedName>
        <fullName evidence="3">HNH endonuclease</fullName>
    </submittedName>
</protein>
<dbReference type="CDD" id="cd00085">
    <property type="entry name" value="HNHc"/>
    <property type="match status" value="1"/>
</dbReference>
<name>A0ABU6JHU2_9BURK</name>
<keyword evidence="3" id="KW-0255">Endonuclease</keyword>
<dbReference type="InterPro" id="IPR002711">
    <property type="entry name" value="HNH"/>
</dbReference>
<evidence type="ECO:0000259" key="2">
    <source>
        <dbReference type="PROSITE" id="PS00028"/>
    </source>
</evidence>
<comment type="caution">
    <text evidence="3">The sequence shown here is derived from an EMBL/GenBank/DDBJ whole genome shotgun (WGS) entry which is preliminary data.</text>
</comment>
<dbReference type="Proteomes" id="UP001352263">
    <property type="component" value="Unassembled WGS sequence"/>
</dbReference>
<feature type="domain" description="C2H2-type" evidence="2">
    <location>
        <begin position="7"/>
        <end position="29"/>
    </location>
</feature>
<gene>
    <name evidence="3" type="ORF">RY831_26790</name>
</gene>
<keyword evidence="4" id="KW-1185">Reference proteome</keyword>
<feature type="region of interest" description="Disordered" evidence="1">
    <location>
        <begin position="58"/>
        <end position="77"/>
    </location>
</feature>
<dbReference type="EMBL" id="JAWIIV010000036">
    <property type="protein sequence ID" value="MEC4722772.1"/>
    <property type="molecule type" value="Genomic_DNA"/>
</dbReference>
<dbReference type="Gene3D" id="1.10.30.50">
    <property type="match status" value="1"/>
</dbReference>
<evidence type="ECO:0000313" key="4">
    <source>
        <dbReference type="Proteomes" id="UP001352263"/>
    </source>
</evidence>
<dbReference type="GO" id="GO:0004519">
    <property type="term" value="F:endonuclease activity"/>
    <property type="evidence" value="ECO:0007669"/>
    <property type="project" value="UniProtKB-KW"/>
</dbReference>
<dbReference type="InterPro" id="IPR003615">
    <property type="entry name" value="HNH_nuc"/>
</dbReference>
<evidence type="ECO:0000256" key="1">
    <source>
        <dbReference type="SAM" id="MobiDB-lite"/>
    </source>
</evidence>
<proteinExistence type="predicted"/>
<evidence type="ECO:0000313" key="3">
    <source>
        <dbReference type="EMBL" id="MEC4722772.1"/>
    </source>
</evidence>
<dbReference type="Pfam" id="PF01844">
    <property type="entry name" value="HNH"/>
    <property type="match status" value="1"/>
</dbReference>
<sequence length="77" mass="8548">MAQEGKCLHCGEPLTTDDLLDQHHLKERHAGGDDKKDNLVLLHTICHKQIHHLGIMLVKPGPGRTGPLSKRDLTKEA</sequence>
<organism evidence="3 4">
    <name type="scientific">Noviherbaspirillum album</name>
    <dbReference type="NCBI Taxonomy" id="3080276"/>
    <lineage>
        <taxon>Bacteria</taxon>
        <taxon>Pseudomonadati</taxon>
        <taxon>Pseudomonadota</taxon>
        <taxon>Betaproteobacteria</taxon>
        <taxon>Burkholderiales</taxon>
        <taxon>Oxalobacteraceae</taxon>
        <taxon>Noviherbaspirillum</taxon>
    </lineage>
</organism>
<dbReference type="PROSITE" id="PS00028">
    <property type="entry name" value="ZINC_FINGER_C2H2_1"/>
    <property type="match status" value="1"/>
</dbReference>
<reference evidence="3 4" key="1">
    <citation type="submission" date="2023-10" db="EMBL/GenBank/DDBJ databases">
        <title>Noviherbaspirillum sp. CPCC 100848 genome assembly.</title>
        <authorList>
            <person name="Li X.Y."/>
            <person name="Fang X.M."/>
        </authorList>
    </citation>
    <scope>NUCLEOTIDE SEQUENCE [LARGE SCALE GENOMIC DNA]</scope>
    <source>
        <strain evidence="3 4">CPCC 100848</strain>
    </source>
</reference>
<keyword evidence="3" id="KW-0378">Hydrolase</keyword>